<dbReference type="GO" id="GO:0000724">
    <property type="term" value="P:double-strand break repair via homologous recombination"/>
    <property type="evidence" value="ECO:0007669"/>
    <property type="project" value="UniProtKB-ARBA"/>
</dbReference>
<dbReference type="AlphaFoldDB" id="A0AAD8M0B8"/>
<evidence type="ECO:0000313" key="10">
    <source>
        <dbReference type="EMBL" id="KAK1354918.1"/>
    </source>
</evidence>
<dbReference type="GO" id="GO:0005634">
    <property type="term" value="C:nucleus"/>
    <property type="evidence" value="ECO:0007669"/>
    <property type="project" value="UniProtKB-SubCell"/>
</dbReference>
<evidence type="ECO:0000313" key="11">
    <source>
        <dbReference type="Proteomes" id="UP001237642"/>
    </source>
</evidence>
<dbReference type="FunFam" id="3.30.1120.90:FF:000005">
    <property type="entry name" value="Nucleosome assembly protein11"/>
    <property type="match status" value="1"/>
</dbReference>
<dbReference type="Pfam" id="PF00956">
    <property type="entry name" value="NAP"/>
    <property type="match status" value="1"/>
</dbReference>
<evidence type="ECO:0000256" key="4">
    <source>
        <dbReference type="ARBA" id="ARBA00022490"/>
    </source>
</evidence>
<protein>
    <submittedName>
        <fullName evidence="10">Nucleosome assembly protein like</fullName>
    </submittedName>
</protein>
<evidence type="ECO:0000256" key="2">
    <source>
        <dbReference type="ARBA" id="ARBA00004496"/>
    </source>
</evidence>
<keyword evidence="11" id="KW-1185">Reference proteome</keyword>
<evidence type="ECO:0000256" key="5">
    <source>
        <dbReference type="ARBA" id="ARBA00023186"/>
    </source>
</evidence>
<evidence type="ECO:0000256" key="8">
    <source>
        <dbReference type="RuleBase" id="RU003876"/>
    </source>
</evidence>
<dbReference type="GO" id="GO:0005737">
    <property type="term" value="C:cytoplasm"/>
    <property type="evidence" value="ECO:0007669"/>
    <property type="project" value="UniProtKB-SubCell"/>
</dbReference>
<dbReference type="Gene3D" id="3.30.1120.90">
    <property type="entry name" value="Nucleosome assembly protein"/>
    <property type="match status" value="1"/>
</dbReference>
<dbReference type="Gene3D" id="1.20.5.1500">
    <property type="match status" value="1"/>
</dbReference>
<keyword evidence="4" id="KW-0963">Cytoplasm</keyword>
<comment type="subcellular location">
    <subcellularLocation>
        <location evidence="2">Cytoplasm</location>
    </subcellularLocation>
    <subcellularLocation>
        <location evidence="1">Nucleus</location>
    </subcellularLocation>
</comment>
<dbReference type="Proteomes" id="UP001237642">
    <property type="component" value="Unassembled WGS sequence"/>
</dbReference>
<dbReference type="SUPFAM" id="SSF143113">
    <property type="entry name" value="NAP-like"/>
    <property type="match status" value="1"/>
</dbReference>
<keyword evidence="6" id="KW-0539">Nucleus</keyword>
<keyword evidence="5" id="KW-0143">Chaperone</keyword>
<evidence type="ECO:0000256" key="7">
    <source>
        <dbReference type="ARBA" id="ARBA00056035"/>
    </source>
</evidence>
<comment type="similarity">
    <text evidence="3 8">Belongs to the nucleosome assembly protein (NAP) family.</text>
</comment>
<feature type="region of interest" description="Disordered" evidence="9">
    <location>
        <begin position="279"/>
        <end position="341"/>
    </location>
</feature>
<dbReference type="GO" id="GO:0042393">
    <property type="term" value="F:histone binding"/>
    <property type="evidence" value="ECO:0007669"/>
    <property type="project" value="UniProtKB-ARBA"/>
</dbReference>
<dbReference type="FunFam" id="1.20.5.1500:FF:000001">
    <property type="entry name" value="Nucleosome assembly protein 1-like 1"/>
    <property type="match status" value="1"/>
</dbReference>
<evidence type="ECO:0000256" key="6">
    <source>
        <dbReference type="ARBA" id="ARBA00023242"/>
    </source>
</evidence>
<dbReference type="GO" id="GO:0006334">
    <property type="term" value="P:nucleosome assembly"/>
    <property type="evidence" value="ECO:0007669"/>
    <property type="project" value="InterPro"/>
</dbReference>
<organism evidence="10 11">
    <name type="scientific">Heracleum sosnowskyi</name>
    <dbReference type="NCBI Taxonomy" id="360622"/>
    <lineage>
        <taxon>Eukaryota</taxon>
        <taxon>Viridiplantae</taxon>
        <taxon>Streptophyta</taxon>
        <taxon>Embryophyta</taxon>
        <taxon>Tracheophyta</taxon>
        <taxon>Spermatophyta</taxon>
        <taxon>Magnoliopsida</taxon>
        <taxon>eudicotyledons</taxon>
        <taxon>Gunneridae</taxon>
        <taxon>Pentapetalae</taxon>
        <taxon>asterids</taxon>
        <taxon>campanulids</taxon>
        <taxon>Apiales</taxon>
        <taxon>Apiaceae</taxon>
        <taxon>Apioideae</taxon>
        <taxon>apioid superclade</taxon>
        <taxon>Tordylieae</taxon>
        <taxon>Tordyliinae</taxon>
        <taxon>Heracleum</taxon>
    </lineage>
</organism>
<comment type="caution">
    <text evidence="10">The sequence shown here is derived from an EMBL/GenBank/DDBJ whole genome shotgun (WGS) entry which is preliminary data.</text>
</comment>
<accession>A0AAD8M0B8</accession>
<dbReference type="PANTHER" id="PTHR11875">
    <property type="entry name" value="TESTIS-SPECIFIC Y-ENCODED PROTEIN"/>
    <property type="match status" value="1"/>
</dbReference>
<gene>
    <name evidence="10" type="ORF">POM88_048174</name>
</gene>
<feature type="compositionally biased region" description="Acidic residues" evidence="9">
    <location>
        <begin position="279"/>
        <end position="332"/>
    </location>
</feature>
<dbReference type="InterPro" id="IPR037231">
    <property type="entry name" value="NAP-like_sf"/>
</dbReference>
<dbReference type="InterPro" id="IPR002164">
    <property type="entry name" value="NAP_family"/>
</dbReference>
<reference evidence="10" key="1">
    <citation type="submission" date="2023-02" db="EMBL/GenBank/DDBJ databases">
        <title>Genome of toxic invasive species Heracleum sosnowskyi carries increased number of genes despite the absence of recent whole-genome duplications.</title>
        <authorList>
            <person name="Schelkunov M."/>
            <person name="Shtratnikova V."/>
            <person name="Makarenko M."/>
            <person name="Klepikova A."/>
            <person name="Omelchenko D."/>
            <person name="Novikova G."/>
            <person name="Obukhova E."/>
            <person name="Bogdanov V."/>
            <person name="Penin A."/>
            <person name="Logacheva M."/>
        </authorList>
    </citation>
    <scope>NUCLEOTIDE SEQUENCE</scope>
    <source>
        <strain evidence="10">Hsosn_3</strain>
        <tissue evidence="10">Leaf</tissue>
    </source>
</reference>
<evidence type="ECO:0000256" key="3">
    <source>
        <dbReference type="ARBA" id="ARBA00009947"/>
    </source>
</evidence>
<evidence type="ECO:0000256" key="9">
    <source>
        <dbReference type="SAM" id="MobiDB-lite"/>
    </source>
</evidence>
<name>A0AAD8M0B8_9APIA</name>
<dbReference type="EMBL" id="JAUIZM010000011">
    <property type="protein sequence ID" value="KAK1354918.1"/>
    <property type="molecule type" value="Genomic_DNA"/>
</dbReference>
<reference evidence="10" key="2">
    <citation type="submission" date="2023-05" db="EMBL/GenBank/DDBJ databases">
        <authorList>
            <person name="Schelkunov M.I."/>
        </authorList>
    </citation>
    <scope>NUCLEOTIDE SEQUENCE</scope>
    <source>
        <strain evidence="10">Hsosn_3</strain>
        <tissue evidence="10">Leaf</tissue>
    </source>
</reference>
<proteinExistence type="inferred from homology"/>
<sequence>MANNNGSSFDMSNLESVLVINAEADKKSSKNELDNLPPAVLKRVEALKQIQSQHDELYAKFLEEKAVLEAKYQEFYQPLYSKRNDIVNGVVEAEGVTENDTVKGVPNFWLNAIKNNDIVGEELTKGDEGALTHLKDIKYSKLDGEKGFKLEFFFDTNPYFKNSVLTKTYQLIDENDPIIDKTIGTKIDWYPGKCLTKKILKKKPKKGSKDAKPVTKTVKCESFFNFFDPPKLPKIDDIDEDTAEEFQYSLDYDYEVGETIRDKLIPQAVLWFTGEADQETYGDFDDDDDNEDDEVHDIVLEGEEGEEDDDDDDDDDEDNDDDEVDEDEDNDESEKKENGAA</sequence>
<comment type="function">
    <text evidence="7">May modulate chromatin structure by regulation of nucleosome assembly/disassembly. Could function together with B-type cyclins in the regulation of microtubule dynamics.</text>
</comment>
<evidence type="ECO:0000256" key="1">
    <source>
        <dbReference type="ARBA" id="ARBA00004123"/>
    </source>
</evidence>